<comment type="caution">
    <text evidence="5">The sequence shown here is derived from an EMBL/GenBank/DDBJ whole genome shotgun (WGS) entry which is preliminary data.</text>
</comment>
<keyword evidence="1" id="KW-0805">Transcription regulation</keyword>
<keyword evidence="3" id="KW-0804">Transcription</keyword>
<evidence type="ECO:0000313" key="6">
    <source>
        <dbReference type="Proteomes" id="UP001589828"/>
    </source>
</evidence>
<dbReference type="SMART" id="SM00342">
    <property type="entry name" value="HTH_ARAC"/>
    <property type="match status" value="1"/>
</dbReference>
<evidence type="ECO:0000256" key="2">
    <source>
        <dbReference type="ARBA" id="ARBA00023125"/>
    </source>
</evidence>
<dbReference type="Pfam" id="PF12833">
    <property type="entry name" value="HTH_18"/>
    <property type="match status" value="1"/>
</dbReference>
<organism evidence="5 6">
    <name type="scientific">Mucilaginibacter angelicae</name>
    <dbReference type="NCBI Taxonomy" id="869718"/>
    <lineage>
        <taxon>Bacteria</taxon>
        <taxon>Pseudomonadati</taxon>
        <taxon>Bacteroidota</taxon>
        <taxon>Sphingobacteriia</taxon>
        <taxon>Sphingobacteriales</taxon>
        <taxon>Sphingobacteriaceae</taxon>
        <taxon>Mucilaginibacter</taxon>
    </lineage>
</organism>
<evidence type="ECO:0000256" key="3">
    <source>
        <dbReference type="ARBA" id="ARBA00023163"/>
    </source>
</evidence>
<feature type="domain" description="HTH araC/xylS-type" evidence="4">
    <location>
        <begin position="176"/>
        <end position="274"/>
    </location>
</feature>
<evidence type="ECO:0000256" key="1">
    <source>
        <dbReference type="ARBA" id="ARBA00023015"/>
    </source>
</evidence>
<name>A0ABV6L732_9SPHI</name>
<evidence type="ECO:0000313" key="5">
    <source>
        <dbReference type="EMBL" id="MFC0515275.1"/>
    </source>
</evidence>
<keyword evidence="6" id="KW-1185">Reference proteome</keyword>
<dbReference type="PROSITE" id="PS01124">
    <property type="entry name" value="HTH_ARAC_FAMILY_2"/>
    <property type="match status" value="1"/>
</dbReference>
<gene>
    <name evidence="5" type="ORF">ACFFGT_13735</name>
</gene>
<dbReference type="InterPro" id="IPR009057">
    <property type="entry name" value="Homeodomain-like_sf"/>
</dbReference>
<dbReference type="EMBL" id="JBHLTS010000022">
    <property type="protein sequence ID" value="MFC0515275.1"/>
    <property type="molecule type" value="Genomic_DNA"/>
</dbReference>
<protein>
    <submittedName>
        <fullName evidence="5">Helix-turn-helix domain-containing protein</fullName>
    </submittedName>
</protein>
<dbReference type="PANTHER" id="PTHR43280:SF32">
    <property type="entry name" value="TRANSCRIPTIONAL REGULATORY PROTEIN"/>
    <property type="match status" value="1"/>
</dbReference>
<reference evidence="5 6" key="1">
    <citation type="submission" date="2024-09" db="EMBL/GenBank/DDBJ databases">
        <authorList>
            <person name="Sun Q."/>
            <person name="Mori K."/>
        </authorList>
    </citation>
    <scope>NUCLEOTIDE SEQUENCE [LARGE SCALE GENOMIC DNA]</scope>
    <source>
        <strain evidence="5 6">NCAIM B.02415</strain>
    </source>
</reference>
<proteinExistence type="predicted"/>
<sequence>MKAIHDKAGEFLLGLKEPQDDFLCKPAQFSEYTVYFIPEGQGIFHADFGAFTFTGPVLLFSTPLQVIFIDDCRVTKSNIIQFHSDFYCIEYHREEVACNGLLFNNIYLDPVVVLTEREAKIFELLLGQIDDEFNQPAPSDIVLRAFLQLFLAKASTIKMSAISSQLDKPEKDEQMGRFRQLLDQHYLDLHKPSDYASLLAMSPDNLTRRCNKYFRKSPSQLIQERLILEAKKQLHLTRQSIKEIAYNLKFQDEFYFSRVFKKFTKVSPQTFRDKTGISIVADLSK</sequence>
<evidence type="ECO:0000259" key="4">
    <source>
        <dbReference type="PROSITE" id="PS01124"/>
    </source>
</evidence>
<dbReference type="Proteomes" id="UP001589828">
    <property type="component" value="Unassembled WGS sequence"/>
</dbReference>
<dbReference type="RefSeq" id="WP_377023110.1">
    <property type="nucleotide sequence ID" value="NZ_JBHLTS010000022.1"/>
</dbReference>
<dbReference type="SUPFAM" id="SSF46689">
    <property type="entry name" value="Homeodomain-like"/>
    <property type="match status" value="1"/>
</dbReference>
<accession>A0ABV6L732</accession>
<dbReference type="InterPro" id="IPR018060">
    <property type="entry name" value="HTH_AraC"/>
</dbReference>
<keyword evidence="2" id="KW-0238">DNA-binding</keyword>
<dbReference type="PANTHER" id="PTHR43280">
    <property type="entry name" value="ARAC-FAMILY TRANSCRIPTIONAL REGULATOR"/>
    <property type="match status" value="1"/>
</dbReference>
<dbReference type="Gene3D" id="1.10.10.60">
    <property type="entry name" value="Homeodomain-like"/>
    <property type="match status" value="1"/>
</dbReference>